<organism evidence="1 2">
    <name type="scientific">Pleurodeles waltl</name>
    <name type="common">Iberian ribbed newt</name>
    <dbReference type="NCBI Taxonomy" id="8319"/>
    <lineage>
        <taxon>Eukaryota</taxon>
        <taxon>Metazoa</taxon>
        <taxon>Chordata</taxon>
        <taxon>Craniata</taxon>
        <taxon>Vertebrata</taxon>
        <taxon>Euteleostomi</taxon>
        <taxon>Amphibia</taxon>
        <taxon>Batrachia</taxon>
        <taxon>Caudata</taxon>
        <taxon>Salamandroidea</taxon>
        <taxon>Salamandridae</taxon>
        <taxon>Pleurodelinae</taxon>
        <taxon>Pleurodeles</taxon>
    </lineage>
</organism>
<reference evidence="1" key="1">
    <citation type="journal article" date="2022" name="bioRxiv">
        <title>Sequencing and chromosome-scale assembly of the giantPleurodeles waltlgenome.</title>
        <authorList>
            <person name="Brown T."/>
            <person name="Elewa A."/>
            <person name="Iarovenko S."/>
            <person name="Subramanian E."/>
            <person name="Araus A.J."/>
            <person name="Petzold A."/>
            <person name="Susuki M."/>
            <person name="Suzuki K.-i.T."/>
            <person name="Hayashi T."/>
            <person name="Toyoda A."/>
            <person name="Oliveira C."/>
            <person name="Osipova E."/>
            <person name="Leigh N.D."/>
            <person name="Simon A."/>
            <person name="Yun M.H."/>
        </authorList>
    </citation>
    <scope>NUCLEOTIDE SEQUENCE</scope>
    <source>
        <strain evidence="1">20211129_DDA</strain>
        <tissue evidence="1">Liver</tissue>
    </source>
</reference>
<comment type="caution">
    <text evidence="1">The sequence shown here is derived from an EMBL/GenBank/DDBJ whole genome shotgun (WGS) entry which is preliminary data.</text>
</comment>
<evidence type="ECO:0000313" key="2">
    <source>
        <dbReference type="Proteomes" id="UP001066276"/>
    </source>
</evidence>
<protein>
    <submittedName>
        <fullName evidence="1">Uncharacterized protein</fullName>
    </submittedName>
</protein>
<proteinExistence type="predicted"/>
<accession>A0AAV7WBD7</accession>
<name>A0AAV7WBD7_PLEWA</name>
<dbReference type="Proteomes" id="UP001066276">
    <property type="component" value="Chromosome 1_2"/>
</dbReference>
<dbReference type="EMBL" id="JANPWB010000002">
    <property type="protein sequence ID" value="KAJ1209409.1"/>
    <property type="molecule type" value="Genomic_DNA"/>
</dbReference>
<gene>
    <name evidence="1" type="ORF">NDU88_004787</name>
</gene>
<dbReference type="AlphaFoldDB" id="A0AAV7WBD7"/>
<keyword evidence="2" id="KW-1185">Reference proteome</keyword>
<evidence type="ECO:0000313" key="1">
    <source>
        <dbReference type="EMBL" id="KAJ1209409.1"/>
    </source>
</evidence>
<sequence length="91" mass="9939">MRTWAACADLVQAAGREMALLEVQWEACLTPLMPCSDISLQQRGAPRGLGLLGIHWAACPTGGPPWGIQVTTPLRMRFKALHPGLELGRYQ</sequence>